<evidence type="ECO:0000259" key="1">
    <source>
        <dbReference type="PROSITE" id="PS51186"/>
    </source>
</evidence>
<dbReference type="Proteomes" id="UP000006316">
    <property type="component" value="Unassembled WGS sequence"/>
</dbReference>
<dbReference type="CDD" id="cd04301">
    <property type="entry name" value="NAT_SF"/>
    <property type="match status" value="1"/>
</dbReference>
<feature type="domain" description="N-acetyltransferase" evidence="1">
    <location>
        <begin position="23"/>
        <end position="176"/>
    </location>
</feature>
<dbReference type="RefSeq" id="WP_007087148.1">
    <property type="nucleotide sequence ID" value="NZ_AJLS01000135.1"/>
</dbReference>
<sequence>MAFPLLETKRLKLIEITHQHVDSLYEILSLEDVTKFYGTNRFTLQVEASRLIDMFHKNFLEKRGIRWGIKLKENQRIIGTVGLNALHLKNKRAEIGYELHPSFWRMGYASEAIKEVLRFGFNQLDLNRIGALVYPENEASVNLLMKLGFSKEGILRGYIHQNEQFHDTYVLSLLQQEWKNSQE</sequence>
<dbReference type="AlphaFoldDB" id="K6DWX4"/>
<dbReference type="EMBL" id="AJLS01000135">
    <property type="protein sequence ID" value="EKN65356.1"/>
    <property type="molecule type" value="Genomic_DNA"/>
</dbReference>
<dbReference type="PROSITE" id="PS51186">
    <property type="entry name" value="GNAT"/>
    <property type="match status" value="1"/>
</dbReference>
<keyword evidence="3" id="KW-1185">Reference proteome</keyword>
<dbReference type="SUPFAM" id="SSF55729">
    <property type="entry name" value="Acyl-CoA N-acyltransferases (Nat)"/>
    <property type="match status" value="1"/>
</dbReference>
<reference evidence="2 3" key="1">
    <citation type="journal article" date="2012" name="Front. Microbiol.">
        <title>Redundancy and modularity in membrane-associated dissimilatory nitrate reduction in Bacillus.</title>
        <authorList>
            <person name="Heylen K."/>
            <person name="Keltjens J."/>
        </authorList>
    </citation>
    <scope>NUCLEOTIDE SEQUENCE [LARGE SCALE GENOMIC DNA]</scope>
    <source>
        <strain evidence="3">LMG 21833T</strain>
    </source>
</reference>
<name>K6DWX4_9BACI</name>
<keyword evidence="2" id="KW-0808">Transferase</keyword>
<dbReference type="InterPro" id="IPR016181">
    <property type="entry name" value="Acyl_CoA_acyltransferase"/>
</dbReference>
<evidence type="ECO:0000313" key="3">
    <source>
        <dbReference type="Proteomes" id="UP000006316"/>
    </source>
</evidence>
<organism evidence="2 3">
    <name type="scientific">Neobacillus bataviensis LMG 21833</name>
    <dbReference type="NCBI Taxonomy" id="1117379"/>
    <lineage>
        <taxon>Bacteria</taxon>
        <taxon>Bacillati</taxon>
        <taxon>Bacillota</taxon>
        <taxon>Bacilli</taxon>
        <taxon>Bacillales</taxon>
        <taxon>Bacillaceae</taxon>
        <taxon>Neobacillus</taxon>
    </lineage>
</organism>
<dbReference type="Gene3D" id="3.40.630.30">
    <property type="match status" value="1"/>
</dbReference>
<proteinExistence type="predicted"/>
<comment type="caution">
    <text evidence="2">The sequence shown here is derived from an EMBL/GenBank/DDBJ whole genome shotgun (WGS) entry which is preliminary data.</text>
</comment>
<dbReference type="InterPro" id="IPR051531">
    <property type="entry name" value="N-acetyltransferase"/>
</dbReference>
<dbReference type="OrthoDB" id="9811523at2"/>
<dbReference type="STRING" id="1117379.BABA_20776"/>
<dbReference type="GO" id="GO:0008999">
    <property type="term" value="F:protein-N-terminal-alanine acetyltransferase activity"/>
    <property type="evidence" value="ECO:0007669"/>
    <property type="project" value="TreeGrafter"/>
</dbReference>
<accession>K6DWX4</accession>
<dbReference type="GO" id="GO:0005737">
    <property type="term" value="C:cytoplasm"/>
    <property type="evidence" value="ECO:0007669"/>
    <property type="project" value="TreeGrafter"/>
</dbReference>
<protein>
    <submittedName>
        <fullName evidence="2">Ribosomal-protein-alanine acetyltransferase</fullName>
    </submittedName>
</protein>
<dbReference type="PATRIC" id="fig|1117379.3.peg.4306"/>
<dbReference type="Pfam" id="PF13302">
    <property type="entry name" value="Acetyltransf_3"/>
    <property type="match status" value="1"/>
</dbReference>
<dbReference type="eggNOG" id="COG1670">
    <property type="taxonomic scope" value="Bacteria"/>
</dbReference>
<evidence type="ECO:0000313" key="2">
    <source>
        <dbReference type="EMBL" id="EKN65356.1"/>
    </source>
</evidence>
<dbReference type="InterPro" id="IPR000182">
    <property type="entry name" value="GNAT_dom"/>
</dbReference>
<gene>
    <name evidence="2" type="ORF">BABA_20776</name>
</gene>
<dbReference type="PANTHER" id="PTHR43792">
    <property type="entry name" value="GNAT FAMILY, PUTATIVE (AFU_ORTHOLOGUE AFUA_3G00765)-RELATED-RELATED"/>
    <property type="match status" value="1"/>
</dbReference>
<dbReference type="PANTHER" id="PTHR43792:SF9">
    <property type="entry name" value="RIBOSOMAL-PROTEIN-ALANINE ACETYLTRANSFERASE"/>
    <property type="match status" value="1"/>
</dbReference>